<evidence type="ECO:0000313" key="3">
    <source>
        <dbReference type="Proteomes" id="UP001054945"/>
    </source>
</evidence>
<reference evidence="2 3" key="1">
    <citation type="submission" date="2021-06" db="EMBL/GenBank/DDBJ databases">
        <title>Caerostris extrusa draft genome.</title>
        <authorList>
            <person name="Kono N."/>
            <person name="Arakawa K."/>
        </authorList>
    </citation>
    <scope>NUCLEOTIDE SEQUENCE [LARGE SCALE GENOMIC DNA]</scope>
</reference>
<sequence length="133" mass="15243">MSWEINVTPDAPVSGYYLYNRMEGSTWQETRLKGDSKEYILQDLQCGTKYYCYVVAFNSAGRGNNSETISVKTDGNGLAGYYPVFLLYDMQIYDNYLIDCAIPPSIASRHGKRKQTLRTTYIPYTLFLSKKRA</sequence>
<dbReference type="Proteomes" id="UP001054945">
    <property type="component" value="Unassembled WGS sequence"/>
</dbReference>
<dbReference type="Gene3D" id="2.60.40.10">
    <property type="entry name" value="Immunoglobulins"/>
    <property type="match status" value="1"/>
</dbReference>
<dbReference type="EMBL" id="BPLR01016777">
    <property type="protein sequence ID" value="GIY86301.1"/>
    <property type="molecule type" value="Genomic_DNA"/>
</dbReference>
<dbReference type="PROSITE" id="PS50853">
    <property type="entry name" value="FN3"/>
    <property type="match status" value="1"/>
</dbReference>
<organism evidence="2 3">
    <name type="scientific">Caerostris extrusa</name>
    <name type="common">Bark spider</name>
    <name type="synonym">Caerostris bankana</name>
    <dbReference type="NCBI Taxonomy" id="172846"/>
    <lineage>
        <taxon>Eukaryota</taxon>
        <taxon>Metazoa</taxon>
        <taxon>Ecdysozoa</taxon>
        <taxon>Arthropoda</taxon>
        <taxon>Chelicerata</taxon>
        <taxon>Arachnida</taxon>
        <taxon>Araneae</taxon>
        <taxon>Araneomorphae</taxon>
        <taxon>Entelegynae</taxon>
        <taxon>Araneoidea</taxon>
        <taxon>Araneidae</taxon>
        <taxon>Caerostris</taxon>
    </lineage>
</organism>
<dbReference type="Pfam" id="PF00041">
    <property type="entry name" value="fn3"/>
    <property type="match status" value="1"/>
</dbReference>
<accession>A0AAV4WTQ3</accession>
<evidence type="ECO:0000259" key="1">
    <source>
        <dbReference type="PROSITE" id="PS50853"/>
    </source>
</evidence>
<dbReference type="InterPro" id="IPR036116">
    <property type="entry name" value="FN3_sf"/>
</dbReference>
<dbReference type="CDD" id="cd00063">
    <property type="entry name" value="FN3"/>
    <property type="match status" value="1"/>
</dbReference>
<protein>
    <submittedName>
        <fullName evidence="2">Down syndrome cell adhesion molecule</fullName>
    </submittedName>
</protein>
<comment type="caution">
    <text evidence="2">The sequence shown here is derived from an EMBL/GenBank/DDBJ whole genome shotgun (WGS) entry which is preliminary data.</text>
</comment>
<evidence type="ECO:0000313" key="2">
    <source>
        <dbReference type="EMBL" id="GIY86301.1"/>
    </source>
</evidence>
<dbReference type="InterPro" id="IPR003961">
    <property type="entry name" value="FN3_dom"/>
</dbReference>
<keyword evidence="3" id="KW-1185">Reference proteome</keyword>
<dbReference type="AlphaFoldDB" id="A0AAV4WTQ3"/>
<feature type="domain" description="Fibronectin type-III" evidence="1">
    <location>
        <begin position="1"/>
        <end position="76"/>
    </location>
</feature>
<proteinExistence type="predicted"/>
<gene>
    <name evidence="2" type="primary">DSCAM_16</name>
    <name evidence="2" type="ORF">CEXT_563231</name>
</gene>
<dbReference type="InterPro" id="IPR013783">
    <property type="entry name" value="Ig-like_fold"/>
</dbReference>
<name>A0AAV4WTQ3_CAEEX</name>
<dbReference type="SUPFAM" id="SSF49265">
    <property type="entry name" value="Fibronectin type III"/>
    <property type="match status" value="1"/>
</dbReference>